<feature type="transmembrane region" description="Helical" evidence="9">
    <location>
        <begin position="237"/>
        <end position="255"/>
    </location>
</feature>
<dbReference type="InterPro" id="IPR000109">
    <property type="entry name" value="POT_fam"/>
</dbReference>
<feature type="transmembrane region" description="Helical" evidence="9">
    <location>
        <begin position="416"/>
        <end position="437"/>
    </location>
</feature>
<comment type="caution">
    <text evidence="11">The sequence shown here is derived from an EMBL/GenBank/DDBJ whole genome shotgun (WGS) entry which is preliminary data.</text>
</comment>
<dbReference type="GO" id="GO:0005886">
    <property type="term" value="C:plasma membrane"/>
    <property type="evidence" value="ECO:0007669"/>
    <property type="project" value="UniProtKB-SubCell"/>
</dbReference>
<dbReference type="RefSeq" id="WP_281802413.1">
    <property type="nucleotide sequence ID" value="NZ_BSEC01000001.1"/>
</dbReference>
<dbReference type="CDD" id="cd17346">
    <property type="entry name" value="MFS_DtpA_like"/>
    <property type="match status" value="1"/>
</dbReference>
<dbReference type="InterPro" id="IPR050171">
    <property type="entry name" value="MFS_Transporters"/>
</dbReference>
<dbReference type="Proteomes" id="UP001144323">
    <property type="component" value="Unassembled WGS sequence"/>
</dbReference>
<feature type="transmembrane region" description="Helical" evidence="9">
    <location>
        <begin position="165"/>
        <end position="185"/>
    </location>
</feature>
<keyword evidence="2 8" id="KW-0813">Transport</keyword>
<dbReference type="PROSITE" id="PS01022">
    <property type="entry name" value="PTR2_1"/>
    <property type="match status" value="1"/>
</dbReference>
<keyword evidence="4 8" id="KW-0812">Transmembrane</keyword>
<evidence type="ECO:0000256" key="2">
    <source>
        <dbReference type="ARBA" id="ARBA00022448"/>
    </source>
</evidence>
<feature type="domain" description="Major facilitator superfamily (MFS) profile" evidence="10">
    <location>
        <begin position="39"/>
        <end position="441"/>
    </location>
</feature>
<comment type="similarity">
    <text evidence="8">Belongs to the major facilitator superfamily. Proton-dependent oligopeptide transporter (POT/PTR) (TC 2.A.17) family.</text>
</comment>
<evidence type="ECO:0000256" key="7">
    <source>
        <dbReference type="ARBA" id="ARBA00023136"/>
    </source>
</evidence>
<evidence type="ECO:0000256" key="9">
    <source>
        <dbReference type="SAM" id="Phobius"/>
    </source>
</evidence>
<keyword evidence="12" id="KW-1185">Reference proteome</keyword>
<dbReference type="NCBIfam" id="TIGR00924">
    <property type="entry name" value="yjdL_sub1_fam"/>
    <property type="match status" value="1"/>
</dbReference>
<dbReference type="InterPro" id="IPR005279">
    <property type="entry name" value="Dipep/tripep_permease"/>
</dbReference>
<evidence type="ECO:0000313" key="12">
    <source>
        <dbReference type="Proteomes" id="UP001144323"/>
    </source>
</evidence>
<feature type="transmembrane region" description="Helical" evidence="9">
    <location>
        <begin position="388"/>
        <end position="410"/>
    </location>
</feature>
<dbReference type="GO" id="GO:0006857">
    <property type="term" value="P:oligopeptide transport"/>
    <property type="evidence" value="ECO:0007669"/>
    <property type="project" value="InterPro"/>
</dbReference>
<dbReference type="InterPro" id="IPR018456">
    <property type="entry name" value="PTR2_symporter_CS"/>
</dbReference>
<dbReference type="PANTHER" id="PTHR23517:SF15">
    <property type="entry name" value="PROTON-DEPENDENT OLIGOPEPTIDE FAMILY TRANSPORT PROTEIN"/>
    <property type="match status" value="1"/>
</dbReference>
<dbReference type="EMBL" id="BSEC01000001">
    <property type="protein sequence ID" value="GLI92908.1"/>
    <property type="molecule type" value="Genomic_DNA"/>
</dbReference>
<dbReference type="AlphaFoldDB" id="A0A9W6GTS3"/>
<dbReference type="Gene3D" id="1.20.1250.20">
    <property type="entry name" value="MFS general substrate transporter like domains"/>
    <property type="match status" value="2"/>
</dbReference>
<feature type="transmembrane region" description="Helical" evidence="9">
    <location>
        <begin position="191"/>
        <end position="211"/>
    </location>
</feature>
<keyword evidence="5" id="KW-0653">Protein transport</keyword>
<name>A0A9W6GTS3_9HYPH</name>
<dbReference type="InterPro" id="IPR020846">
    <property type="entry name" value="MFS_dom"/>
</dbReference>
<dbReference type="GO" id="GO:1904680">
    <property type="term" value="F:peptide transmembrane transporter activity"/>
    <property type="evidence" value="ECO:0007669"/>
    <property type="project" value="InterPro"/>
</dbReference>
<gene>
    <name evidence="11" type="ORF">LMG27198_19000</name>
</gene>
<evidence type="ECO:0000256" key="3">
    <source>
        <dbReference type="ARBA" id="ARBA00022475"/>
    </source>
</evidence>
<evidence type="ECO:0000313" key="11">
    <source>
        <dbReference type="EMBL" id="GLI92908.1"/>
    </source>
</evidence>
<evidence type="ECO:0000256" key="4">
    <source>
        <dbReference type="ARBA" id="ARBA00022692"/>
    </source>
</evidence>
<dbReference type="InterPro" id="IPR036259">
    <property type="entry name" value="MFS_trans_sf"/>
</dbReference>
<sequence length="445" mass="48733">MKSNVFAGHSPGLATLFGAEMWERFSYYGMRALLVLYMVDYLLTPGRMDSALGLPALKSALETLSGPLGPQPLASQIYGLYTGLVYLTPILGGLIADRWLGRSWTITLGAGLMVVGHFLMAYEPFFLIALLLIAFGCGAFKPNISTQVGELYARDDPRRDRAYSIFYVGINIGAFLAPLVCGTLGEKFGWHYGFMSAGVGMAVGLAVYLHGRPDLPRAAPRPRAVSTPVERRQFRRAIFGIALLFLPSALFWAAFEQQGNTIAIWADRFTDRSVNLFGWRAEIPVTWFQAFNPLMIFLFTPPLVAFWGWLARRGREPSTLRKLSLGCIGVAASFAVLALAATLRDGGKASWLWLLLYFSIITLAELHFSPITLSLVSHLAPVGARSALMGAWFTSMFLGNLLAGWIGSFWADVKSVQFFLMVGGLGLAGAIIVELAGRPLRKMLP</sequence>
<evidence type="ECO:0000256" key="1">
    <source>
        <dbReference type="ARBA" id="ARBA00004651"/>
    </source>
</evidence>
<feature type="transmembrane region" description="Helical" evidence="9">
    <location>
        <begin position="77"/>
        <end position="96"/>
    </location>
</feature>
<organism evidence="11 12">
    <name type="scientific">Methylocystis echinoides</name>
    <dbReference type="NCBI Taxonomy" id="29468"/>
    <lineage>
        <taxon>Bacteria</taxon>
        <taxon>Pseudomonadati</taxon>
        <taxon>Pseudomonadota</taxon>
        <taxon>Alphaproteobacteria</taxon>
        <taxon>Hyphomicrobiales</taxon>
        <taxon>Methylocystaceae</taxon>
        <taxon>Methylocystis</taxon>
    </lineage>
</organism>
<evidence type="ECO:0000256" key="6">
    <source>
        <dbReference type="ARBA" id="ARBA00022989"/>
    </source>
</evidence>
<feature type="transmembrane region" description="Helical" evidence="9">
    <location>
        <begin position="25"/>
        <end position="43"/>
    </location>
</feature>
<dbReference type="PROSITE" id="PS01023">
    <property type="entry name" value="PTR2_2"/>
    <property type="match status" value="1"/>
</dbReference>
<keyword evidence="7 9" id="KW-0472">Membrane</keyword>
<comment type="subcellular location">
    <subcellularLocation>
        <location evidence="1">Cell membrane</location>
        <topology evidence="1">Multi-pass membrane protein</topology>
    </subcellularLocation>
    <subcellularLocation>
        <location evidence="8">Membrane</location>
        <topology evidence="8">Multi-pass membrane protein</topology>
    </subcellularLocation>
</comment>
<reference evidence="11" key="1">
    <citation type="journal article" date="2023" name="Int. J. Syst. Evol. Microbiol.">
        <title>Methylocystis iwaonis sp. nov., a type II methane-oxidizing bacterium from surface soil of a rice paddy field in Japan, and emended description of the genus Methylocystis (ex Whittenbury et al. 1970) Bowman et al. 1993.</title>
        <authorList>
            <person name="Kaise H."/>
            <person name="Sawadogo J.B."/>
            <person name="Alam M.S."/>
            <person name="Ueno C."/>
            <person name="Dianou D."/>
            <person name="Shinjo R."/>
            <person name="Asakawa S."/>
        </authorList>
    </citation>
    <scope>NUCLEOTIDE SEQUENCE</scope>
    <source>
        <strain evidence="11">LMG27198</strain>
    </source>
</reference>
<proteinExistence type="inferred from homology"/>
<dbReference type="Pfam" id="PF00854">
    <property type="entry name" value="PTR2"/>
    <property type="match status" value="2"/>
</dbReference>
<dbReference type="SUPFAM" id="SSF103473">
    <property type="entry name" value="MFS general substrate transporter"/>
    <property type="match status" value="1"/>
</dbReference>
<protein>
    <submittedName>
        <fullName evidence="11">MFS transporter</fullName>
    </submittedName>
</protein>
<feature type="transmembrane region" description="Helical" evidence="9">
    <location>
        <begin position="323"/>
        <end position="343"/>
    </location>
</feature>
<feature type="transmembrane region" description="Helical" evidence="9">
    <location>
        <begin position="125"/>
        <end position="144"/>
    </location>
</feature>
<dbReference type="PROSITE" id="PS50850">
    <property type="entry name" value="MFS"/>
    <property type="match status" value="1"/>
</dbReference>
<accession>A0A9W6GTS3</accession>
<dbReference type="PANTHER" id="PTHR23517">
    <property type="entry name" value="RESISTANCE PROTEIN MDTM, PUTATIVE-RELATED-RELATED"/>
    <property type="match status" value="1"/>
</dbReference>
<keyword evidence="6 9" id="KW-1133">Transmembrane helix</keyword>
<keyword evidence="5" id="KW-0571">Peptide transport</keyword>
<evidence type="ECO:0000256" key="5">
    <source>
        <dbReference type="ARBA" id="ARBA00022856"/>
    </source>
</evidence>
<evidence type="ECO:0000259" key="10">
    <source>
        <dbReference type="PROSITE" id="PS50850"/>
    </source>
</evidence>
<feature type="transmembrane region" description="Helical" evidence="9">
    <location>
        <begin position="290"/>
        <end position="311"/>
    </location>
</feature>
<feature type="transmembrane region" description="Helical" evidence="9">
    <location>
        <begin position="355"/>
        <end position="376"/>
    </location>
</feature>
<keyword evidence="3" id="KW-1003">Cell membrane</keyword>
<feature type="transmembrane region" description="Helical" evidence="9">
    <location>
        <begin position="103"/>
        <end position="119"/>
    </location>
</feature>
<evidence type="ECO:0000256" key="8">
    <source>
        <dbReference type="RuleBase" id="RU003755"/>
    </source>
</evidence>